<keyword evidence="8" id="KW-1185">Reference proteome</keyword>
<feature type="non-terminal residue" evidence="7">
    <location>
        <position position="74"/>
    </location>
</feature>
<dbReference type="AlphaFoldDB" id="A0ABD0NVB5"/>
<evidence type="ECO:0000259" key="6">
    <source>
        <dbReference type="Pfam" id="PF25035"/>
    </source>
</evidence>
<evidence type="ECO:0000256" key="3">
    <source>
        <dbReference type="ARBA" id="ARBA00022737"/>
    </source>
</evidence>
<name>A0ABD0NVB5_CIRMR</name>
<evidence type="ECO:0000256" key="5">
    <source>
        <dbReference type="SAM" id="MobiDB-lite"/>
    </source>
</evidence>
<evidence type="ECO:0000256" key="1">
    <source>
        <dbReference type="ARBA" id="ARBA00004308"/>
    </source>
</evidence>
<reference evidence="7 8" key="1">
    <citation type="submission" date="2024-05" db="EMBL/GenBank/DDBJ databases">
        <title>Genome sequencing and assembly of Indian major carp, Cirrhinus mrigala (Hamilton, 1822).</title>
        <authorList>
            <person name="Mohindra V."/>
            <person name="Chowdhury L.M."/>
            <person name="Lal K."/>
            <person name="Jena J.K."/>
        </authorList>
    </citation>
    <scope>NUCLEOTIDE SEQUENCE [LARGE SCALE GENOMIC DNA]</scope>
    <source>
        <strain evidence="7">CM1030</strain>
        <tissue evidence="7">Blood</tissue>
    </source>
</reference>
<comment type="caution">
    <text evidence="7">The sequence shown here is derived from an EMBL/GenBank/DDBJ whole genome shotgun (WGS) entry which is preliminary data.</text>
</comment>
<dbReference type="PANTHER" id="PTHR14514:SF4">
    <property type="entry name" value="NESPRIN-2"/>
    <property type="match status" value="1"/>
</dbReference>
<keyword evidence="4" id="KW-0472">Membrane</keyword>
<dbReference type="Pfam" id="PF25035">
    <property type="entry name" value="SYNE1"/>
    <property type="match status" value="1"/>
</dbReference>
<evidence type="ECO:0000313" key="7">
    <source>
        <dbReference type="EMBL" id="KAL0164373.1"/>
    </source>
</evidence>
<evidence type="ECO:0000256" key="4">
    <source>
        <dbReference type="ARBA" id="ARBA00023136"/>
    </source>
</evidence>
<keyword evidence="3" id="KW-0677">Repeat</keyword>
<dbReference type="InterPro" id="IPR056887">
    <property type="entry name" value="SYNE1/2_dom"/>
</dbReference>
<feature type="region of interest" description="Disordered" evidence="5">
    <location>
        <begin position="1"/>
        <end position="74"/>
    </location>
</feature>
<dbReference type="EMBL" id="JAMKFB020000020">
    <property type="protein sequence ID" value="KAL0164373.1"/>
    <property type="molecule type" value="Genomic_DNA"/>
</dbReference>
<dbReference type="PANTHER" id="PTHR14514">
    <property type="entry name" value="PKA ANCHORING PROTEIN"/>
    <property type="match status" value="1"/>
</dbReference>
<gene>
    <name evidence="7" type="ORF">M9458_040126</name>
</gene>
<proteinExistence type="predicted"/>
<dbReference type="Proteomes" id="UP001529510">
    <property type="component" value="Unassembled WGS sequence"/>
</dbReference>
<organism evidence="7 8">
    <name type="scientific">Cirrhinus mrigala</name>
    <name type="common">Mrigala</name>
    <dbReference type="NCBI Taxonomy" id="683832"/>
    <lineage>
        <taxon>Eukaryota</taxon>
        <taxon>Metazoa</taxon>
        <taxon>Chordata</taxon>
        <taxon>Craniata</taxon>
        <taxon>Vertebrata</taxon>
        <taxon>Euteleostomi</taxon>
        <taxon>Actinopterygii</taxon>
        <taxon>Neopterygii</taxon>
        <taxon>Teleostei</taxon>
        <taxon>Ostariophysi</taxon>
        <taxon>Cypriniformes</taxon>
        <taxon>Cyprinidae</taxon>
        <taxon>Labeoninae</taxon>
        <taxon>Labeonini</taxon>
        <taxon>Cirrhinus</taxon>
    </lineage>
</organism>
<evidence type="ECO:0000256" key="2">
    <source>
        <dbReference type="ARBA" id="ARBA00022553"/>
    </source>
</evidence>
<feature type="non-terminal residue" evidence="7">
    <location>
        <position position="1"/>
    </location>
</feature>
<comment type="subcellular location">
    <subcellularLocation>
        <location evidence="1">Endomembrane system</location>
    </subcellularLocation>
</comment>
<sequence>EQLDVFDGVQSRGTQSTPSSIQPSMCLLSPPQERSGRETPVSVDSIPLEWDHTGDVGGSSSHDEEEDAAFFSAL</sequence>
<feature type="compositionally biased region" description="Polar residues" evidence="5">
    <location>
        <begin position="11"/>
        <end position="23"/>
    </location>
</feature>
<keyword evidence="2" id="KW-0597">Phosphoprotein</keyword>
<evidence type="ECO:0000313" key="8">
    <source>
        <dbReference type="Proteomes" id="UP001529510"/>
    </source>
</evidence>
<accession>A0ABD0NVB5</accession>
<protein>
    <recommendedName>
        <fullName evidence="6">Nesprin-1/2 domain-containing protein</fullName>
    </recommendedName>
</protein>
<feature type="domain" description="Nesprin-1/2" evidence="6">
    <location>
        <begin position="15"/>
        <end position="56"/>
    </location>
</feature>